<dbReference type="FunFam" id="3.30.160.60:FF:000264">
    <property type="entry name" value="Zinc finger protein 236"/>
    <property type="match status" value="1"/>
</dbReference>
<evidence type="ECO:0000313" key="11">
    <source>
        <dbReference type="Proteomes" id="UP000465112"/>
    </source>
</evidence>
<dbReference type="PANTHER" id="PTHR16515:SF49">
    <property type="entry name" value="GASTRULA ZINC FINGER PROTEIN XLCGF49.1-LIKE-RELATED"/>
    <property type="match status" value="1"/>
</dbReference>
<dbReference type="SUPFAM" id="SSF57667">
    <property type="entry name" value="beta-beta-alpha zinc fingers"/>
    <property type="match status" value="5"/>
</dbReference>
<dbReference type="Pfam" id="PF00096">
    <property type="entry name" value="zf-C2H2"/>
    <property type="match status" value="5"/>
</dbReference>
<evidence type="ECO:0000256" key="3">
    <source>
        <dbReference type="ARBA" id="ARBA00022737"/>
    </source>
</evidence>
<feature type="compositionally biased region" description="Polar residues" evidence="8">
    <location>
        <begin position="642"/>
        <end position="653"/>
    </location>
</feature>
<evidence type="ECO:0000259" key="9">
    <source>
        <dbReference type="PROSITE" id="PS50157"/>
    </source>
</evidence>
<evidence type="ECO:0000256" key="5">
    <source>
        <dbReference type="ARBA" id="ARBA00022833"/>
    </source>
</evidence>
<dbReference type="FunFam" id="3.30.160.60:FF:000100">
    <property type="entry name" value="Zinc finger 45-like"/>
    <property type="match status" value="1"/>
</dbReference>
<feature type="compositionally biased region" description="Acidic residues" evidence="8">
    <location>
        <begin position="679"/>
        <end position="691"/>
    </location>
</feature>
<gene>
    <name evidence="10" type="ORF">PFLUV_G00161580</name>
</gene>
<feature type="compositionally biased region" description="Acidic residues" evidence="8">
    <location>
        <begin position="786"/>
        <end position="796"/>
    </location>
</feature>
<feature type="compositionally biased region" description="Acidic residues" evidence="8">
    <location>
        <begin position="325"/>
        <end position="341"/>
    </location>
</feature>
<feature type="compositionally biased region" description="Polar residues" evidence="8">
    <location>
        <begin position="491"/>
        <end position="502"/>
    </location>
</feature>
<dbReference type="SMART" id="SM00355">
    <property type="entry name" value="ZnF_C2H2"/>
    <property type="match status" value="11"/>
</dbReference>
<dbReference type="GO" id="GO:0005634">
    <property type="term" value="C:nucleus"/>
    <property type="evidence" value="ECO:0007669"/>
    <property type="project" value="UniProtKB-SubCell"/>
</dbReference>
<dbReference type="GO" id="GO:0008270">
    <property type="term" value="F:zinc ion binding"/>
    <property type="evidence" value="ECO:0007669"/>
    <property type="project" value="UniProtKB-KW"/>
</dbReference>
<feature type="compositionally biased region" description="Acidic residues" evidence="8">
    <location>
        <begin position="177"/>
        <end position="193"/>
    </location>
</feature>
<feature type="compositionally biased region" description="Acidic residues" evidence="8">
    <location>
        <begin position="528"/>
        <end position="544"/>
    </location>
</feature>
<dbReference type="PANTHER" id="PTHR16515">
    <property type="entry name" value="PR DOMAIN ZINC FINGER PROTEIN"/>
    <property type="match status" value="1"/>
</dbReference>
<dbReference type="Proteomes" id="UP000465112">
    <property type="component" value="Chromosome 13"/>
</dbReference>
<dbReference type="InterPro" id="IPR050331">
    <property type="entry name" value="Zinc_finger"/>
</dbReference>
<reference evidence="10 11" key="1">
    <citation type="submission" date="2019-06" db="EMBL/GenBank/DDBJ databases">
        <title>A chromosome-scale genome assembly of the European perch, Perca fluviatilis.</title>
        <authorList>
            <person name="Roques C."/>
            <person name="Zahm M."/>
            <person name="Cabau C."/>
            <person name="Klopp C."/>
            <person name="Bouchez O."/>
            <person name="Donnadieu C."/>
            <person name="Kuhl H."/>
            <person name="Gislard M."/>
            <person name="Guendouz S."/>
            <person name="Journot L."/>
            <person name="Haffray P."/>
            <person name="Bestin A."/>
            <person name="Morvezen R."/>
            <person name="Feron R."/>
            <person name="Wen M."/>
            <person name="Jouanno E."/>
            <person name="Herpin A."/>
            <person name="Schartl M."/>
            <person name="Postlethwait J."/>
            <person name="Schaerlinger B."/>
            <person name="Chardard D."/>
            <person name="Lecocq T."/>
            <person name="Poncet C."/>
            <person name="Jaffrelo L."/>
            <person name="Lampietro C."/>
            <person name="Guiguen Y."/>
        </authorList>
    </citation>
    <scope>NUCLEOTIDE SEQUENCE [LARGE SCALE GENOMIC DNA]</scope>
    <source>
        <tissue evidence="10">Blood</tissue>
    </source>
</reference>
<dbReference type="FunFam" id="3.30.160.60:FF:001732">
    <property type="entry name" value="Zgc:162936"/>
    <property type="match status" value="1"/>
</dbReference>
<keyword evidence="11" id="KW-1185">Reference proteome</keyword>
<keyword evidence="4 7" id="KW-0863">Zinc-finger</keyword>
<feature type="compositionally biased region" description="Polar residues" evidence="8">
    <location>
        <begin position="975"/>
        <end position="985"/>
    </location>
</feature>
<evidence type="ECO:0000256" key="8">
    <source>
        <dbReference type="SAM" id="MobiDB-lite"/>
    </source>
</evidence>
<dbReference type="InterPro" id="IPR036236">
    <property type="entry name" value="Znf_C2H2_sf"/>
</dbReference>
<dbReference type="PROSITE" id="PS50157">
    <property type="entry name" value="ZINC_FINGER_C2H2_2"/>
    <property type="match status" value="9"/>
</dbReference>
<evidence type="ECO:0000313" key="10">
    <source>
        <dbReference type="EMBL" id="KAF1382161.1"/>
    </source>
</evidence>
<feature type="domain" description="C2H2-type" evidence="9">
    <location>
        <begin position="219"/>
        <end position="246"/>
    </location>
</feature>
<evidence type="ECO:0000256" key="4">
    <source>
        <dbReference type="ARBA" id="ARBA00022771"/>
    </source>
</evidence>
<feature type="compositionally biased region" description="Acidic residues" evidence="8">
    <location>
        <begin position="811"/>
        <end position="826"/>
    </location>
</feature>
<feature type="region of interest" description="Disordered" evidence="8">
    <location>
        <begin position="1049"/>
        <end position="1090"/>
    </location>
</feature>
<feature type="region of interest" description="Disordered" evidence="8">
    <location>
        <begin position="773"/>
        <end position="838"/>
    </location>
</feature>
<evidence type="ECO:0000256" key="2">
    <source>
        <dbReference type="ARBA" id="ARBA00022723"/>
    </source>
</evidence>
<comment type="subcellular location">
    <subcellularLocation>
        <location evidence="1">Nucleus</location>
    </subcellularLocation>
</comment>
<feature type="domain" description="C2H2-type" evidence="9">
    <location>
        <begin position="1100"/>
        <end position="1127"/>
    </location>
</feature>
<feature type="domain" description="C2H2-type" evidence="9">
    <location>
        <begin position="1027"/>
        <end position="1058"/>
    </location>
</feature>
<dbReference type="FunFam" id="3.30.160.60:FF:000145">
    <property type="entry name" value="Zinc finger protein 574"/>
    <property type="match status" value="1"/>
</dbReference>
<feature type="region of interest" description="Disordered" evidence="8">
    <location>
        <begin position="452"/>
        <end position="705"/>
    </location>
</feature>
<feature type="region of interest" description="Disordered" evidence="8">
    <location>
        <begin position="76"/>
        <end position="99"/>
    </location>
</feature>
<feature type="domain" description="C2H2-type" evidence="9">
    <location>
        <begin position="751"/>
        <end position="782"/>
    </location>
</feature>
<evidence type="ECO:0000256" key="6">
    <source>
        <dbReference type="ARBA" id="ARBA00023242"/>
    </source>
</evidence>
<proteinExistence type="predicted"/>
<sequence length="1179" mass="132819">MCKVQMLRALVEQRLTAAAEEIFGLFERTIAEYEEELCRSKEENERQRELLDAVYNPQLRLHRADVQQLWGVKQEVPPEQHGSSVDQQEPEPPPHIKEEQEEMWISQEGEQLQGLEEADITKFPFTPVPVKREDDEEEAQSSQLHQRQTQHMETEADGEDCGGPEPVRNSHPLLQPETEDQTGDSSDPETDDSADWKETREPQSASNSLKHDSRCKKTFSCSECGKRFGRKHHLKNHMRTHTGEKPFSCSVCKKSFIERENLRSHMAIVHRGEKRFSCSVCNKRFAWRLQIKTHKCVGPIETEADGEDCGGPESARNSHPLLQPETEDQTGDSSEPETDDSADWKETREPQSALNSLKHDSRCKKTFSCSECGRRFDRKSNLKKHMRTHTGEKPFSCSVCKKSFTERGSLRSHMAVHTGEKRFSCSVCSKRFAWRSDVKTHKCVGPMETEAEELWSSQEGEPLQGLEEADITKFPFTPVPVKSEDDEEEAQSSQLHQRQTQHMETEADGEDCGGPEPSRNSHPLLQPETEDQTGDSSDPETDDSADWKETREPQSALNSLKHKCNVQQLSVVKEEVPPEQQECSSSVDQQEQEPPTHINEEQEEVWSSQEGEQLQGLEEADITKFPFTPVPVKSEDDEEEAQSSQLHQRQTQHMETEADGEDCGGPEPARNSHPLLQPETEDQTGDSSEPEADWKETREPQSVLNSLKNTEVPVCRTTDTAGKKLLRGSECGKRLGCKTLKSCTVKKKILFSCSVCDQSFTWYKQLRNHQCVGGQSQSEENKEAAEDMETDGEDCGGPEPARNSHPLLQPETEDQTGDCSEPEAGDSADWKETREPQSALNFLKNTEVPVSRTTDTAGKKLLRGSECGKRLGCKTLKSCTVEKKILFSCSVCDQSFTWYKELRNHQCVGGQSQSEANMEATEHLESEADGEDCGGPEPARNSHPHPLLQPETEDQTGDCSEPEAGDSADWKETTEPQSALNSLKNTEVPVSRTTDTAGKKLLRGSESGKRLGCKTLKSCTVKKKILFSCSVCDQSFTWYKELRNHQCVGGQSQTEENKEAAEHLESEADGEDSGGPEPHPQTLSQPETEDRSVSVNSMKYGCSQCGKGFNNRANLMAHIIIHMEEKPFRCTLCGSRYSERKKLFCHMKFHKTEALGMFRFFRSSKDVFGNTKWIYTSTY</sequence>
<evidence type="ECO:0000256" key="1">
    <source>
        <dbReference type="ARBA" id="ARBA00004123"/>
    </source>
</evidence>
<dbReference type="FunFam" id="3.30.160.60:FF:000478">
    <property type="entry name" value="Zinc finger protein 133"/>
    <property type="match status" value="1"/>
</dbReference>
<feature type="region of interest" description="Disordered" evidence="8">
    <location>
        <begin position="913"/>
        <end position="1003"/>
    </location>
</feature>
<feature type="compositionally biased region" description="Polar residues" evidence="8">
    <location>
        <begin position="140"/>
        <end position="151"/>
    </location>
</feature>
<evidence type="ECO:0000256" key="7">
    <source>
        <dbReference type="PROSITE-ProRule" id="PRU00042"/>
    </source>
</evidence>
<name>A0A6A5E1X1_PERFL</name>
<keyword evidence="2" id="KW-0479">Metal-binding</keyword>
<dbReference type="PROSITE" id="PS00028">
    <property type="entry name" value="ZINC_FINGER_C2H2_1"/>
    <property type="match status" value="6"/>
</dbReference>
<dbReference type="AlphaFoldDB" id="A0A6A5E1X1"/>
<dbReference type="Gene3D" id="3.30.160.60">
    <property type="entry name" value="Classic Zinc Finger"/>
    <property type="match status" value="7"/>
</dbReference>
<accession>A0A6A5E1X1</accession>
<feature type="compositionally biased region" description="Polar residues" evidence="8">
    <location>
        <begin position="583"/>
        <end position="593"/>
    </location>
</feature>
<feature type="region of interest" description="Disordered" evidence="8">
    <location>
        <begin position="304"/>
        <end position="359"/>
    </location>
</feature>
<keyword evidence="5" id="KW-0862">Zinc</keyword>
<keyword evidence="3" id="KW-0677">Repeat</keyword>
<dbReference type="InterPro" id="IPR013087">
    <property type="entry name" value="Znf_C2H2_type"/>
</dbReference>
<feature type="compositionally biased region" description="Acidic residues" evidence="8">
    <location>
        <begin position="951"/>
        <end position="966"/>
    </location>
</feature>
<dbReference type="GO" id="GO:0043565">
    <property type="term" value="F:sequence-specific DNA binding"/>
    <property type="evidence" value="ECO:0007669"/>
    <property type="project" value="UniProtKB-ARBA"/>
</dbReference>
<feature type="region of interest" description="Disordered" evidence="8">
    <location>
        <begin position="132"/>
        <end position="211"/>
    </location>
</feature>
<feature type="compositionally biased region" description="Basic and acidic residues" evidence="8">
    <location>
        <begin position="1055"/>
        <end position="1066"/>
    </location>
</feature>
<keyword evidence="6" id="KW-0539">Nucleus</keyword>
<dbReference type="GO" id="GO:0045893">
    <property type="term" value="P:positive regulation of DNA-templated transcription"/>
    <property type="evidence" value="ECO:0007669"/>
    <property type="project" value="UniProtKB-ARBA"/>
</dbReference>
<dbReference type="GO" id="GO:0005694">
    <property type="term" value="C:chromosome"/>
    <property type="evidence" value="ECO:0007669"/>
    <property type="project" value="UniProtKB-ARBA"/>
</dbReference>
<organism evidence="10 11">
    <name type="scientific">Perca fluviatilis</name>
    <name type="common">European perch</name>
    <dbReference type="NCBI Taxonomy" id="8168"/>
    <lineage>
        <taxon>Eukaryota</taxon>
        <taxon>Metazoa</taxon>
        <taxon>Chordata</taxon>
        <taxon>Craniata</taxon>
        <taxon>Vertebrata</taxon>
        <taxon>Euteleostomi</taxon>
        <taxon>Actinopterygii</taxon>
        <taxon>Neopterygii</taxon>
        <taxon>Teleostei</taxon>
        <taxon>Neoteleostei</taxon>
        <taxon>Acanthomorphata</taxon>
        <taxon>Eupercaria</taxon>
        <taxon>Perciformes</taxon>
        <taxon>Percoidei</taxon>
        <taxon>Percidae</taxon>
        <taxon>Percinae</taxon>
        <taxon>Perca</taxon>
    </lineage>
</organism>
<feature type="domain" description="C2H2-type" evidence="9">
    <location>
        <begin position="395"/>
        <end position="422"/>
    </location>
</feature>
<protein>
    <recommendedName>
        <fullName evidence="9">C2H2-type domain-containing protein</fullName>
    </recommendedName>
</protein>
<feature type="domain" description="C2H2-type" evidence="9">
    <location>
        <begin position="367"/>
        <end position="394"/>
    </location>
</feature>
<feature type="domain" description="C2H2-type" evidence="9">
    <location>
        <begin position="423"/>
        <end position="450"/>
    </location>
</feature>
<dbReference type="EMBL" id="VHII01000013">
    <property type="protein sequence ID" value="KAF1382161.1"/>
    <property type="molecule type" value="Genomic_DNA"/>
</dbReference>
<comment type="caution">
    <text evidence="10">The sequence shown here is derived from an EMBL/GenBank/DDBJ whole genome shotgun (WGS) entry which is preliminary data.</text>
</comment>
<feature type="domain" description="C2H2-type" evidence="9">
    <location>
        <begin position="1128"/>
        <end position="1155"/>
    </location>
</feature>
<feature type="domain" description="C2H2-type" evidence="9">
    <location>
        <begin position="247"/>
        <end position="275"/>
    </location>
</feature>